<comment type="caution">
    <text evidence="12">The sequence shown here is derived from an EMBL/GenBank/DDBJ whole genome shotgun (WGS) entry which is preliminary data.</text>
</comment>
<dbReference type="GO" id="GO:0009791">
    <property type="term" value="P:post-embryonic development"/>
    <property type="evidence" value="ECO:0007669"/>
    <property type="project" value="UniProtKB-ARBA"/>
</dbReference>
<dbReference type="SUPFAM" id="SSF53098">
    <property type="entry name" value="Ribonuclease H-like"/>
    <property type="match status" value="1"/>
</dbReference>
<evidence type="ECO:0000256" key="7">
    <source>
        <dbReference type="ARBA" id="ARBA00023163"/>
    </source>
</evidence>
<reference evidence="12" key="1">
    <citation type="journal article" date="2022" name="Cell">
        <title>Repeat-based holocentromeres influence genome architecture and karyotype evolution.</title>
        <authorList>
            <person name="Hofstatter P.G."/>
            <person name="Thangavel G."/>
            <person name="Lux T."/>
            <person name="Neumann P."/>
            <person name="Vondrak T."/>
            <person name="Novak P."/>
            <person name="Zhang M."/>
            <person name="Costa L."/>
            <person name="Castellani M."/>
            <person name="Scott A."/>
            <person name="Toegelov H."/>
            <person name="Fuchs J."/>
            <person name="Mata-Sucre Y."/>
            <person name="Dias Y."/>
            <person name="Vanzela A.L.L."/>
            <person name="Huettel B."/>
            <person name="Almeida C.C.S."/>
            <person name="Simkova H."/>
            <person name="Souza G."/>
            <person name="Pedrosa-Harand A."/>
            <person name="Macas J."/>
            <person name="Mayer K.F.X."/>
            <person name="Houben A."/>
            <person name="Marques A."/>
        </authorList>
    </citation>
    <scope>NUCLEOTIDE SEQUENCE</scope>
    <source>
        <strain evidence="12">RhyBre1mFocal</strain>
    </source>
</reference>
<evidence type="ECO:0000256" key="9">
    <source>
        <dbReference type="PROSITE-ProRule" id="PRU00027"/>
    </source>
</evidence>
<gene>
    <name evidence="12" type="ORF">LUZ63_002910</name>
</gene>
<dbReference type="PANTHER" id="PTHR46481:SF11">
    <property type="entry name" value="ZINC FINGER BED DOMAIN-CONTAINING PROTEIN RICESLEEPER 2-LIKE"/>
    <property type="match status" value="1"/>
</dbReference>
<evidence type="ECO:0000256" key="10">
    <source>
        <dbReference type="SAM" id="MobiDB-lite"/>
    </source>
</evidence>
<dbReference type="InterPro" id="IPR008906">
    <property type="entry name" value="HATC_C_dom"/>
</dbReference>
<dbReference type="EMBL" id="JAMQYH010000001">
    <property type="protein sequence ID" value="KAJ1703131.1"/>
    <property type="molecule type" value="Genomic_DNA"/>
</dbReference>
<evidence type="ECO:0000256" key="4">
    <source>
        <dbReference type="ARBA" id="ARBA00022833"/>
    </source>
</evidence>
<dbReference type="InterPro" id="IPR003656">
    <property type="entry name" value="Znf_BED"/>
</dbReference>
<proteinExistence type="predicted"/>
<dbReference type="PROSITE" id="PS50808">
    <property type="entry name" value="ZF_BED"/>
    <property type="match status" value="1"/>
</dbReference>
<dbReference type="SUPFAM" id="SSF57667">
    <property type="entry name" value="beta-beta-alpha zinc fingers"/>
    <property type="match status" value="1"/>
</dbReference>
<name>A0A9Q0CZQ6_9POAL</name>
<protein>
    <recommendedName>
        <fullName evidence="11">BED-type domain-containing protein</fullName>
    </recommendedName>
</protein>
<keyword evidence="4" id="KW-0862">Zinc</keyword>
<keyword evidence="5" id="KW-0805">Transcription regulation</keyword>
<feature type="region of interest" description="Disordered" evidence="10">
    <location>
        <begin position="1"/>
        <end position="63"/>
    </location>
</feature>
<keyword evidence="3 9" id="KW-0863">Zinc-finger</keyword>
<dbReference type="GO" id="GO:0003677">
    <property type="term" value="F:DNA binding"/>
    <property type="evidence" value="ECO:0007669"/>
    <property type="project" value="UniProtKB-KW"/>
</dbReference>
<keyword evidence="7" id="KW-0804">Transcription</keyword>
<dbReference type="InterPro" id="IPR036236">
    <property type="entry name" value="Znf_C2H2_sf"/>
</dbReference>
<feature type="domain" description="BED-type" evidence="11">
    <location>
        <begin position="64"/>
        <end position="121"/>
    </location>
</feature>
<dbReference type="InterPro" id="IPR052035">
    <property type="entry name" value="ZnF_BED_domain_contain"/>
</dbReference>
<evidence type="ECO:0000256" key="5">
    <source>
        <dbReference type="ARBA" id="ARBA00023015"/>
    </source>
</evidence>
<dbReference type="Pfam" id="PF05699">
    <property type="entry name" value="Dimer_Tnp_hAT"/>
    <property type="match status" value="1"/>
</dbReference>
<dbReference type="AlphaFoldDB" id="A0A9Q0CZQ6"/>
<evidence type="ECO:0000256" key="1">
    <source>
        <dbReference type="ARBA" id="ARBA00004123"/>
    </source>
</evidence>
<dbReference type="Pfam" id="PF02892">
    <property type="entry name" value="zf-BED"/>
    <property type="match status" value="1"/>
</dbReference>
<feature type="compositionally biased region" description="Basic and acidic residues" evidence="10">
    <location>
        <begin position="315"/>
        <end position="326"/>
    </location>
</feature>
<evidence type="ECO:0000259" key="11">
    <source>
        <dbReference type="PROSITE" id="PS50808"/>
    </source>
</evidence>
<dbReference type="InterPro" id="IPR012337">
    <property type="entry name" value="RNaseH-like_sf"/>
</dbReference>
<dbReference type="GO" id="GO:0046983">
    <property type="term" value="F:protein dimerization activity"/>
    <property type="evidence" value="ECO:0007669"/>
    <property type="project" value="InterPro"/>
</dbReference>
<keyword evidence="6" id="KW-0238">DNA-binding</keyword>
<feature type="compositionally biased region" description="Low complexity" evidence="10">
    <location>
        <begin position="302"/>
        <end position="314"/>
    </location>
</feature>
<dbReference type="GO" id="GO:0008270">
    <property type="term" value="F:zinc ion binding"/>
    <property type="evidence" value="ECO:0007669"/>
    <property type="project" value="UniProtKB-KW"/>
</dbReference>
<dbReference type="OrthoDB" id="1607513at2759"/>
<evidence type="ECO:0000313" key="13">
    <source>
        <dbReference type="Proteomes" id="UP001151287"/>
    </source>
</evidence>
<evidence type="ECO:0000256" key="2">
    <source>
        <dbReference type="ARBA" id="ARBA00022723"/>
    </source>
</evidence>
<evidence type="ECO:0000256" key="6">
    <source>
        <dbReference type="ARBA" id="ARBA00023125"/>
    </source>
</evidence>
<keyword evidence="2" id="KW-0479">Metal-binding</keyword>
<organism evidence="12 13">
    <name type="scientific">Rhynchospora breviuscula</name>
    <dbReference type="NCBI Taxonomy" id="2022672"/>
    <lineage>
        <taxon>Eukaryota</taxon>
        <taxon>Viridiplantae</taxon>
        <taxon>Streptophyta</taxon>
        <taxon>Embryophyta</taxon>
        <taxon>Tracheophyta</taxon>
        <taxon>Spermatophyta</taxon>
        <taxon>Magnoliopsida</taxon>
        <taxon>Liliopsida</taxon>
        <taxon>Poales</taxon>
        <taxon>Cyperaceae</taxon>
        <taxon>Cyperoideae</taxon>
        <taxon>Rhynchosporeae</taxon>
        <taxon>Rhynchospora</taxon>
    </lineage>
</organism>
<keyword evidence="13" id="KW-1185">Reference proteome</keyword>
<comment type="subcellular location">
    <subcellularLocation>
        <location evidence="1">Nucleus</location>
    </subcellularLocation>
</comment>
<feature type="region of interest" description="Disordered" evidence="10">
    <location>
        <begin position="296"/>
        <end position="326"/>
    </location>
</feature>
<dbReference type="GO" id="GO:0005634">
    <property type="term" value="C:nucleus"/>
    <property type="evidence" value="ECO:0007669"/>
    <property type="project" value="UniProtKB-SubCell"/>
</dbReference>
<dbReference type="Proteomes" id="UP001151287">
    <property type="component" value="Unassembled WGS sequence"/>
</dbReference>
<keyword evidence="8" id="KW-0539">Nucleus</keyword>
<dbReference type="SMART" id="SM00614">
    <property type="entry name" value="ZnF_BED"/>
    <property type="match status" value="1"/>
</dbReference>
<evidence type="ECO:0000256" key="3">
    <source>
        <dbReference type="ARBA" id="ARBA00022771"/>
    </source>
</evidence>
<sequence>MANSENASEPDLSDDRSNYIPEQIQRIQTEAIQAYGGVPDGDTQDRPADTQVPQSTKKRKQREKMTSKFWQYFTRDETREDGFYDAKCNFCGHVYDMGNGRGTGSLMHHFQKAFKKVPKSMRQKPNALQKLLQAGTTTAPAIDVCAFDQMKCRKGLARIVIAHDYPFSCVNHYFLKEFLRELQPQFKVPSRNTLRADCLNIYAEEKDIFSANEACIKEMLSGPIMSTLLANGQMFHQRCGSHILNLIVQDGLDVLDDEIKTIRETMKYIRHSQSRMEKFKRAVAQDYEEAYNRLSHEQVGTSSQQVRQSSSASARENESDTRAGLKDYLKNKKRVDPKQSKLEEYLADALDENSLDVEFDILSWWRLKAAKYPILSRLTRDILAVPISTVASESTFSNSGRTLSPIRSSLNDESIEALICTQD</sequence>
<accession>A0A9Q0CZQ6</accession>
<evidence type="ECO:0000256" key="8">
    <source>
        <dbReference type="ARBA" id="ARBA00023242"/>
    </source>
</evidence>
<evidence type="ECO:0000313" key="12">
    <source>
        <dbReference type="EMBL" id="KAJ1703131.1"/>
    </source>
</evidence>
<dbReference type="PANTHER" id="PTHR46481">
    <property type="entry name" value="ZINC FINGER BED DOMAIN-CONTAINING PROTEIN 4"/>
    <property type="match status" value="1"/>
</dbReference>